<dbReference type="NCBIfam" id="TIGR01988">
    <property type="entry name" value="Ubi-OHases"/>
    <property type="match status" value="1"/>
</dbReference>
<dbReference type="PANTHER" id="PTHR43876:SF7">
    <property type="entry name" value="UBIQUINONE BIOSYNTHESIS MONOOXYGENASE COQ6, MITOCHONDRIAL"/>
    <property type="match status" value="1"/>
</dbReference>
<dbReference type="InterPro" id="IPR010971">
    <property type="entry name" value="UbiH/COQ6"/>
</dbReference>
<comment type="cofactor">
    <cofactor evidence="1">
        <name>FAD</name>
        <dbReference type="ChEBI" id="CHEBI:57692"/>
    </cofactor>
</comment>
<keyword evidence="6" id="KW-0560">Oxidoreductase</keyword>
<evidence type="ECO:0000256" key="1">
    <source>
        <dbReference type="ARBA" id="ARBA00001974"/>
    </source>
</evidence>
<keyword evidence="7" id="KW-0503">Monooxygenase</keyword>
<dbReference type="Proteomes" id="UP000094501">
    <property type="component" value="Unassembled WGS sequence"/>
</dbReference>
<evidence type="ECO:0000256" key="5">
    <source>
        <dbReference type="ARBA" id="ARBA00022827"/>
    </source>
</evidence>
<sequence length="379" mass="40376">MALAGPPPPTALLARPETRTAALLTSSVDFLKRLGVWEQLLPDAAPLRAIRIVDGSRSLLRSPEISFEARELGLDSFGFNIANTALNAVLYGRAQETIPHIAPEAIETVRLDPDHATLTLESGAQLAGRLVAGADGRHSVCRQAAKIETRDWRYDQAAIASSFRHSLPHEGVATELHREGGSVTSVPTPDPHTSSLVWVGGTAEAKGLMEQDEIGFAASLQDRFDETLARHFRCGPAGLVSRCGPHRQGARGRRTALIGEAAHIMAPIGAQGLNLGLRDAAALADCVADALRHGRDPGSAPVLAQYVRARQLDVLSRTIGVDLLGRSLLTTLLPVQLARSAVLTGLKAFAPLKRLVMQAGLAPPVDLPRLMRPIETMSA</sequence>
<dbReference type="GO" id="GO:0006744">
    <property type="term" value="P:ubiquinone biosynthetic process"/>
    <property type="evidence" value="ECO:0007669"/>
    <property type="project" value="UniProtKB-UniPathway"/>
</dbReference>
<comment type="pathway">
    <text evidence="2">Cofactor biosynthesis; ubiquinone biosynthesis.</text>
</comment>
<organism evidence="9 10">
    <name type="scientific">Methyloceanibacter methanicus</name>
    <dbReference type="NCBI Taxonomy" id="1774968"/>
    <lineage>
        <taxon>Bacteria</taxon>
        <taxon>Pseudomonadati</taxon>
        <taxon>Pseudomonadota</taxon>
        <taxon>Alphaproteobacteria</taxon>
        <taxon>Hyphomicrobiales</taxon>
        <taxon>Hyphomicrobiaceae</taxon>
        <taxon>Methyloceanibacter</taxon>
    </lineage>
</organism>
<keyword evidence="10" id="KW-1185">Reference proteome</keyword>
<dbReference type="STRING" id="1774968.AUC68_07620"/>
<dbReference type="InterPro" id="IPR036188">
    <property type="entry name" value="FAD/NAD-bd_sf"/>
</dbReference>
<gene>
    <name evidence="9" type="ORF">AUC68_07620</name>
</gene>
<comment type="similarity">
    <text evidence="3">Belongs to the UbiH/COQ6 family.</text>
</comment>
<dbReference type="SUPFAM" id="SSF51905">
    <property type="entry name" value="FAD/NAD(P)-binding domain"/>
    <property type="match status" value="1"/>
</dbReference>
<dbReference type="GO" id="GO:0004497">
    <property type="term" value="F:monooxygenase activity"/>
    <property type="evidence" value="ECO:0007669"/>
    <property type="project" value="UniProtKB-KW"/>
</dbReference>
<evidence type="ECO:0000256" key="7">
    <source>
        <dbReference type="ARBA" id="ARBA00023033"/>
    </source>
</evidence>
<evidence type="ECO:0000256" key="3">
    <source>
        <dbReference type="ARBA" id="ARBA00005349"/>
    </source>
</evidence>
<protein>
    <recommendedName>
        <fullName evidence="8">FAD-binding domain-containing protein</fullName>
    </recommendedName>
</protein>
<evidence type="ECO:0000256" key="2">
    <source>
        <dbReference type="ARBA" id="ARBA00004749"/>
    </source>
</evidence>
<dbReference type="Gene3D" id="3.50.50.60">
    <property type="entry name" value="FAD/NAD(P)-binding domain"/>
    <property type="match status" value="2"/>
</dbReference>
<dbReference type="EMBL" id="LPWG01000012">
    <property type="protein sequence ID" value="ODR99008.1"/>
    <property type="molecule type" value="Genomic_DNA"/>
</dbReference>
<dbReference type="Pfam" id="PF01494">
    <property type="entry name" value="FAD_binding_3"/>
    <property type="match status" value="1"/>
</dbReference>
<feature type="domain" description="FAD-binding" evidence="8">
    <location>
        <begin position="17"/>
        <end position="295"/>
    </location>
</feature>
<evidence type="ECO:0000256" key="4">
    <source>
        <dbReference type="ARBA" id="ARBA00022630"/>
    </source>
</evidence>
<evidence type="ECO:0000256" key="6">
    <source>
        <dbReference type="ARBA" id="ARBA00023002"/>
    </source>
</evidence>
<comment type="caution">
    <text evidence="9">The sequence shown here is derived from an EMBL/GenBank/DDBJ whole genome shotgun (WGS) entry which is preliminary data.</text>
</comment>
<dbReference type="UniPathway" id="UPA00232"/>
<dbReference type="InterPro" id="IPR002938">
    <property type="entry name" value="FAD-bd"/>
</dbReference>
<dbReference type="GO" id="GO:0071949">
    <property type="term" value="F:FAD binding"/>
    <property type="evidence" value="ECO:0007669"/>
    <property type="project" value="InterPro"/>
</dbReference>
<evidence type="ECO:0000259" key="8">
    <source>
        <dbReference type="Pfam" id="PF01494"/>
    </source>
</evidence>
<proteinExistence type="inferred from homology"/>
<reference evidence="9 10" key="1">
    <citation type="journal article" date="2016" name="Environ. Microbiol.">
        <title>New Methyloceanibacter diversity from North Sea sediments includes methanotroph containing solely the soluble methane monooxygenase.</title>
        <authorList>
            <person name="Vekeman B."/>
            <person name="Kerckhof F.M."/>
            <person name="Cremers G."/>
            <person name="de Vos P."/>
            <person name="Vandamme P."/>
            <person name="Boon N."/>
            <person name="Op den Camp H.J."/>
            <person name="Heylen K."/>
        </authorList>
    </citation>
    <scope>NUCLEOTIDE SEQUENCE [LARGE SCALE GENOMIC DNA]</scope>
    <source>
        <strain evidence="9 10">R-67174</strain>
    </source>
</reference>
<evidence type="ECO:0000313" key="9">
    <source>
        <dbReference type="EMBL" id="ODR99008.1"/>
    </source>
</evidence>
<dbReference type="GO" id="GO:0016705">
    <property type="term" value="F:oxidoreductase activity, acting on paired donors, with incorporation or reduction of molecular oxygen"/>
    <property type="evidence" value="ECO:0007669"/>
    <property type="project" value="InterPro"/>
</dbReference>
<evidence type="ECO:0000313" key="10">
    <source>
        <dbReference type="Proteomes" id="UP000094501"/>
    </source>
</evidence>
<accession>A0A1E3VZN1</accession>
<name>A0A1E3VZN1_9HYPH</name>
<keyword evidence="4" id="KW-0285">Flavoprotein</keyword>
<dbReference type="PRINTS" id="PR00420">
    <property type="entry name" value="RNGMNOXGNASE"/>
</dbReference>
<dbReference type="AlphaFoldDB" id="A0A1E3VZN1"/>
<keyword evidence="5" id="KW-0274">FAD</keyword>
<dbReference type="InterPro" id="IPR051205">
    <property type="entry name" value="UbiH/COQ6_monooxygenase"/>
</dbReference>
<dbReference type="PANTHER" id="PTHR43876">
    <property type="entry name" value="UBIQUINONE BIOSYNTHESIS MONOOXYGENASE COQ6, MITOCHONDRIAL"/>
    <property type="match status" value="1"/>
</dbReference>